<evidence type="ECO:0000313" key="2">
    <source>
        <dbReference type="Proteomes" id="UP001577047"/>
    </source>
</evidence>
<accession>A0ABV4Z5G5</accession>
<keyword evidence="2" id="KW-1185">Reference proteome</keyword>
<proteinExistence type="predicted"/>
<sequence length="83" mass="8810">MKKSVPDPPDTTRPHPLFTLQPNLPIPDALVHLIQLLRGIEDTLDEFCCANAGAAGTAMLLNAAQSAQLGRLLAEHALADRSG</sequence>
<dbReference type="Proteomes" id="UP001577047">
    <property type="component" value="Unassembled WGS sequence"/>
</dbReference>
<dbReference type="RefSeq" id="WP_304484787.1">
    <property type="nucleotide sequence ID" value="NZ_JAUQOQ010000013.1"/>
</dbReference>
<reference evidence="1 2" key="1">
    <citation type="submission" date="2024-09" db="EMBL/GenBank/DDBJ databases">
        <authorList>
            <person name="Fullem K."/>
        </authorList>
    </citation>
    <scope>NUCLEOTIDE SEQUENCE [LARGE SCALE GENOMIC DNA]</scope>
    <source>
        <strain evidence="2">K1(2024)</strain>
    </source>
</reference>
<comment type="caution">
    <text evidence="1">The sequence shown here is derived from an EMBL/GenBank/DDBJ whole genome shotgun (WGS) entry which is preliminary data.</text>
</comment>
<gene>
    <name evidence="1" type="ORF">ACE1YR_05480</name>
</gene>
<protein>
    <recommendedName>
        <fullName evidence="3">DUF3077 domain-containing protein</fullName>
    </recommendedName>
</protein>
<name>A0ABV4Z5G5_9PSED</name>
<organism evidence="1 2">
    <name type="scientific">Pseudomonas boreofloridensis</name>
    <dbReference type="NCBI Taxonomy" id="3064348"/>
    <lineage>
        <taxon>Bacteria</taxon>
        <taxon>Pseudomonadati</taxon>
        <taxon>Pseudomonadota</taxon>
        <taxon>Gammaproteobacteria</taxon>
        <taxon>Pseudomonadales</taxon>
        <taxon>Pseudomonadaceae</taxon>
        <taxon>Pseudomonas</taxon>
    </lineage>
</organism>
<dbReference type="EMBL" id="JBHFXX010000003">
    <property type="protein sequence ID" value="MFB3799885.1"/>
    <property type="molecule type" value="Genomic_DNA"/>
</dbReference>
<evidence type="ECO:0000313" key="1">
    <source>
        <dbReference type="EMBL" id="MFB3799885.1"/>
    </source>
</evidence>
<evidence type="ECO:0008006" key="3">
    <source>
        <dbReference type="Google" id="ProtNLM"/>
    </source>
</evidence>